<dbReference type="InterPro" id="IPR001829">
    <property type="entry name" value="Pili_assmbl_chaperone_bac"/>
</dbReference>
<accession>A0AAW9VDA0</accession>
<dbReference type="InterPro" id="IPR050643">
    <property type="entry name" value="Periplasmic_pilus_chap"/>
</dbReference>
<evidence type="ECO:0000256" key="6">
    <source>
        <dbReference type="SAM" id="SignalP"/>
    </source>
</evidence>
<feature type="domain" description="Pili assembly chaperone C-terminal" evidence="8">
    <location>
        <begin position="170"/>
        <end position="229"/>
    </location>
</feature>
<feature type="domain" description="Pili assembly chaperone N-terminal" evidence="7">
    <location>
        <begin position="23"/>
        <end position="143"/>
    </location>
</feature>
<proteinExistence type="inferred from homology"/>
<comment type="similarity">
    <text evidence="2">Belongs to the periplasmic pilus chaperone family.</text>
</comment>
<evidence type="ECO:0000256" key="3">
    <source>
        <dbReference type="ARBA" id="ARBA00022729"/>
    </source>
</evidence>
<dbReference type="InterPro" id="IPR036316">
    <property type="entry name" value="Pili_assmbl_chap_C_dom_sf"/>
</dbReference>
<dbReference type="RefSeq" id="WP_080626405.1">
    <property type="nucleotide sequence ID" value="NZ_JBBMVT010000022.1"/>
</dbReference>
<organism evidence="9 10">
    <name type="scientific">Providencia alcalifaciens</name>
    <dbReference type="NCBI Taxonomy" id="126385"/>
    <lineage>
        <taxon>Bacteria</taxon>
        <taxon>Pseudomonadati</taxon>
        <taxon>Pseudomonadota</taxon>
        <taxon>Gammaproteobacteria</taxon>
        <taxon>Enterobacterales</taxon>
        <taxon>Morganellaceae</taxon>
        <taxon>Providencia</taxon>
    </lineage>
</organism>
<dbReference type="Gene3D" id="2.60.40.10">
    <property type="entry name" value="Immunoglobulins"/>
    <property type="match status" value="2"/>
</dbReference>
<comment type="subcellular location">
    <subcellularLocation>
        <location evidence="1">Periplasm</location>
    </subcellularLocation>
</comment>
<dbReference type="PANTHER" id="PTHR30251">
    <property type="entry name" value="PILUS ASSEMBLY CHAPERONE"/>
    <property type="match status" value="1"/>
</dbReference>
<dbReference type="SUPFAM" id="SSF49354">
    <property type="entry name" value="PapD-like"/>
    <property type="match status" value="1"/>
</dbReference>
<dbReference type="GO" id="GO:0030288">
    <property type="term" value="C:outer membrane-bounded periplasmic space"/>
    <property type="evidence" value="ECO:0007669"/>
    <property type="project" value="InterPro"/>
</dbReference>
<dbReference type="Pfam" id="PF02753">
    <property type="entry name" value="PapD_C"/>
    <property type="match status" value="1"/>
</dbReference>
<keyword evidence="4" id="KW-0574">Periplasm</keyword>
<dbReference type="SUPFAM" id="SSF49584">
    <property type="entry name" value="Periplasmic chaperone C-domain"/>
    <property type="match status" value="1"/>
</dbReference>
<dbReference type="AlphaFoldDB" id="A0AAW9VDA0"/>
<evidence type="ECO:0000256" key="2">
    <source>
        <dbReference type="ARBA" id="ARBA00007399"/>
    </source>
</evidence>
<dbReference type="Proteomes" id="UP000449944">
    <property type="component" value="Unassembled WGS sequence"/>
</dbReference>
<keyword evidence="3 6" id="KW-0732">Signal</keyword>
<dbReference type="InterPro" id="IPR008962">
    <property type="entry name" value="PapD-like_sf"/>
</dbReference>
<dbReference type="PANTHER" id="PTHR30251:SF2">
    <property type="entry name" value="FIMBRIAL CHAPERONE YADV-RELATED"/>
    <property type="match status" value="1"/>
</dbReference>
<dbReference type="InterPro" id="IPR016148">
    <property type="entry name" value="Pili_assmbl_chaperone_C"/>
</dbReference>
<evidence type="ECO:0000313" key="10">
    <source>
        <dbReference type="Proteomes" id="UP000449944"/>
    </source>
</evidence>
<dbReference type="GO" id="GO:0071555">
    <property type="term" value="P:cell wall organization"/>
    <property type="evidence" value="ECO:0007669"/>
    <property type="project" value="InterPro"/>
</dbReference>
<feature type="signal peptide" evidence="6">
    <location>
        <begin position="1"/>
        <end position="21"/>
    </location>
</feature>
<protein>
    <submittedName>
        <fullName evidence="9">Fimbria/pilus periplasmic chaperone</fullName>
    </submittedName>
</protein>
<reference evidence="9 10" key="1">
    <citation type="submission" date="2019-10" db="EMBL/GenBank/DDBJ databases">
        <title>Comparative genomic analysis of Providencia.</title>
        <authorList>
            <person name="Yuan C."/>
            <person name="Wei Y."/>
            <person name="Yin Z."/>
        </authorList>
    </citation>
    <scope>NUCLEOTIDE SEQUENCE [LARGE SCALE GENOMIC DNA]</scope>
    <source>
        <strain evidence="10">wls1934</strain>
    </source>
</reference>
<dbReference type="PRINTS" id="PR00969">
    <property type="entry name" value="CHAPERONPILI"/>
</dbReference>
<evidence type="ECO:0000256" key="5">
    <source>
        <dbReference type="ARBA" id="ARBA00023186"/>
    </source>
</evidence>
<dbReference type="Pfam" id="PF00345">
    <property type="entry name" value="PapD_N"/>
    <property type="match status" value="1"/>
</dbReference>
<feature type="chain" id="PRO_5043723814" evidence="6">
    <location>
        <begin position="22"/>
        <end position="237"/>
    </location>
</feature>
<keyword evidence="5" id="KW-0143">Chaperone</keyword>
<comment type="caution">
    <text evidence="9">The sequence shown here is derived from an EMBL/GenBank/DDBJ whole genome shotgun (WGS) entry which is preliminary data.</text>
</comment>
<dbReference type="EMBL" id="WLUB01000048">
    <property type="protein sequence ID" value="MTC35830.1"/>
    <property type="molecule type" value="Genomic_DNA"/>
</dbReference>
<dbReference type="InterPro" id="IPR013783">
    <property type="entry name" value="Ig-like_fold"/>
</dbReference>
<evidence type="ECO:0000313" key="9">
    <source>
        <dbReference type="EMBL" id="MTC35830.1"/>
    </source>
</evidence>
<dbReference type="InterPro" id="IPR016147">
    <property type="entry name" value="Pili_assmbl_chaperone_N"/>
</dbReference>
<evidence type="ECO:0000259" key="7">
    <source>
        <dbReference type="Pfam" id="PF00345"/>
    </source>
</evidence>
<evidence type="ECO:0000256" key="4">
    <source>
        <dbReference type="ARBA" id="ARBA00022764"/>
    </source>
</evidence>
<evidence type="ECO:0000259" key="8">
    <source>
        <dbReference type="Pfam" id="PF02753"/>
    </source>
</evidence>
<sequence>MKKIKRVIATLFLLVPLSSSGTIQMNTTRVIFEESENEQTVEINNIGKKTALVQVWLSQDEMNEKIKDTGFIITQPIFKVKPDRSKIIRIIGTDEIKKLYPTDRETMLWINFLDIPPTNETGRNSLNIAIHTKMKFFYIPEKIETTRADAAERLSWRIEKIGNDNYLVAKNNSSIYVNLGKLKLKNNILVELESSTVAPFGETKYKILSKLSNNNIIVEYSYIDDLGAYIPKEINVS</sequence>
<evidence type="ECO:0000256" key="1">
    <source>
        <dbReference type="ARBA" id="ARBA00004418"/>
    </source>
</evidence>
<name>A0AAW9VDA0_9GAMM</name>
<gene>
    <name evidence="9" type="ORF">GKR67_14565</name>
</gene>